<evidence type="ECO:0000259" key="2">
    <source>
        <dbReference type="Pfam" id="PF21694"/>
    </source>
</evidence>
<dbReference type="Gene3D" id="1.20.272.10">
    <property type="match status" value="1"/>
</dbReference>
<name>A0A645IPR1_9ZZZZ</name>
<dbReference type="EMBL" id="VSSQ01120126">
    <property type="protein sequence ID" value="MPN53227.1"/>
    <property type="molecule type" value="Genomic_DNA"/>
</dbReference>
<evidence type="ECO:0000256" key="1">
    <source>
        <dbReference type="SAM" id="MobiDB-lite"/>
    </source>
</evidence>
<organism evidence="3">
    <name type="scientific">bioreactor metagenome</name>
    <dbReference type="NCBI Taxonomy" id="1076179"/>
    <lineage>
        <taxon>unclassified sequences</taxon>
        <taxon>metagenomes</taxon>
        <taxon>ecological metagenomes</taxon>
    </lineage>
</organism>
<proteinExistence type="predicted"/>
<reference evidence="3" key="1">
    <citation type="submission" date="2019-08" db="EMBL/GenBank/DDBJ databases">
        <authorList>
            <person name="Kucharzyk K."/>
            <person name="Murdoch R.W."/>
            <person name="Higgins S."/>
            <person name="Loffler F."/>
        </authorList>
    </citation>
    <scope>NUCLEOTIDE SEQUENCE</scope>
</reference>
<sequence>MQQLKLNRVNPRTFDSLPPDLREKYPDNPLLKLHPYRAFKICEAASGFSDAELARNLELVRNANRALVSGGGDRRIVLEQLVLKLTARSR</sequence>
<accession>A0A645IPR1</accession>
<feature type="domain" description="DNA polymerase III delta subunit-like C-terminal" evidence="2">
    <location>
        <begin position="31"/>
        <end position="85"/>
    </location>
</feature>
<feature type="region of interest" description="Disordered" evidence="1">
    <location>
        <begin position="1"/>
        <end position="21"/>
    </location>
</feature>
<comment type="caution">
    <text evidence="3">The sequence shown here is derived from an EMBL/GenBank/DDBJ whole genome shotgun (WGS) entry which is preliminary data.</text>
</comment>
<gene>
    <name evidence="3" type="ORF">SDC9_200891</name>
</gene>
<dbReference type="AlphaFoldDB" id="A0A645IPR1"/>
<dbReference type="InterPro" id="IPR048466">
    <property type="entry name" value="DNA_pol3_delta-like_C"/>
</dbReference>
<dbReference type="Pfam" id="PF21694">
    <property type="entry name" value="DNA_pol3_delta_C"/>
    <property type="match status" value="1"/>
</dbReference>
<evidence type="ECO:0000313" key="3">
    <source>
        <dbReference type="EMBL" id="MPN53227.1"/>
    </source>
</evidence>
<protein>
    <recommendedName>
        <fullName evidence="2">DNA polymerase III delta subunit-like C-terminal domain-containing protein</fullName>
    </recommendedName>
</protein>